<keyword evidence="1" id="KW-0472">Membrane</keyword>
<evidence type="ECO:0000256" key="2">
    <source>
        <dbReference type="SAM" id="SignalP"/>
    </source>
</evidence>
<organism evidence="3 4">
    <name type="scientific">Achlya hypogyna</name>
    <name type="common">Oomycete</name>
    <name type="synonym">Protoachlya hypogyna</name>
    <dbReference type="NCBI Taxonomy" id="1202772"/>
    <lineage>
        <taxon>Eukaryota</taxon>
        <taxon>Sar</taxon>
        <taxon>Stramenopiles</taxon>
        <taxon>Oomycota</taxon>
        <taxon>Saprolegniomycetes</taxon>
        <taxon>Saprolegniales</taxon>
        <taxon>Achlyaceae</taxon>
        <taxon>Achlya</taxon>
    </lineage>
</organism>
<keyword evidence="1" id="KW-0812">Transmembrane</keyword>
<keyword evidence="4" id="KW-1185">Reference proteome</keyword>
<feature type="signal peptide" evidence="2">
    <location>
        <begin position="1"/>
        <end position="21"/>
    </location>
</feature>
<dbReference type="OrthoDB" id="71476at2759"/>
<keyword evidence="1" id="KW-1133">Transmembrane helix</keyword>
<dbReference type="AlphaFoldDB" id="A0A1V9ZA57"/>
<feature type="chain" id="PRO_5011986237" evidence="2">
    <location>
        <begin position="22"/>
        <end position="255"/>
    </location>
</feature>
<evidence type="ECO:0000313" key="4">
    <source>
        <dbReference type="Proteomes" id="UP000243579"/>
    </source>
</evidence>
<evidence type="ECO:0000256" key="1">
    <source>
        <dbReference type="SAM" id="Phobius"/>
    </source>
</evidence>
<comment type="caution">
    <text evidence="3">The sequence shown here is derived from an EMBL/GenBank/DDBJ whole genome shotgun (WGS) entry which is preliminary data.</text>
</comment>
<sequence>MACSWTGLLAIFLSAAALVLATVGLAMPFWSSTVDSTRLASASAYKNVQFTTGVWGFCVNADLNISSDHVQLDQCFSFYRATDLSEAIKVNGSMTSNPYYTLGITAGVCSTYQDANSSAFNLGAKYAGLGNAPFKEFMDKSCGAIGKASLAFATLAMGFGLLSVTTLVFFVTCCGARSCYMTLAKTFTLLACVSSLIAFCCWTGQVHSLGGAIGYGASFGLEIASFVLSFVALLAIIYHQAYARKNQPFETNVKV</sequence>
<dbReference type="EMBL" id="JNBR01000348">
    <property type="protein sequence ID" value="OQR94884.1"/>
    <property type="molecule type" value="Genomic_DNA"/>
</dbReference>
<feature type="transmembrane region" description="Helical" evidence="1">
    <location>
        <begin position="212"/>
        <end position="238"/>
    </location>
</feature>
<feature type="transmembrane region" description="Helical" evidence="1">
    <location>
        <begin position="187"/>
        <end position="206"/>
    </location>
</feature>
<gene>
    <name evidence="3" type="ORF">ACHHYP_00842</name>
</gene>
<accession>A0A1V9ZA57</accession>
<keyword evidence="2" id="KW-0732">Signal</keyword>
<protein>
    <submittedName>
        <fullName evidence="3">Uncharacterized protein</fullName>
    </submittedName>
</protein>
<proteinExistence type="predicted"/>
<dbReference type="Proteomes" id="UP000243579">
    <property type="component" value="Unassembled WGS sequence"/>
</dbReference>
<feature type="transmembrane region" description="Helical" evidence="1">
    <location>
        <begin position="150"/>
        <end position="175"/>
    </location>
</feature>
<reference evidence="3 4" key="1">
    <citation type="journal article" date="2014" name="Genome Biol. Evol.">
        <title>The secreted proteins of Achlya hypogyna and Thraustotheca clavata identify the ancestral oomycete secretome and reveal gene acquisitions by horizontal gene transfer.</title>
        <authorList>
            <person name="Misner I."/>
            <person name="Blouin N."/>
            <person name="Leonard G."/>
            <person name="Richards T.A."/>
            <person name="Lane C.E."/>
        </authorList>
    </citation>
    <scope>NUCLEOTIDE SEQUENCE [LARGE SCALE GENOMIC DNA]</scope>
    <source>
        <strain evidence="3 4">ATCC 48635</strain>
    </source>
</reference>
<evidence type="ECO:0000313" key="3">
    <source>
        <dbReference type="EMBL" id="OQR94884.1"/>
    </source>
</evidence>
<name>A0A1V9ZA57_ACHHY</name>
<dbReference type="Gene3D" id="1.20.140.150">
    <property type="match status" value="1"/>
</dbReference>